<dbReference type="PROSITE" id="PS51257">
    <property type="entry name" value="PROKAR_LIPOPROTEIN"/>
    <property type="match status" value="1"/>
</dbReference>
<organism evidence="4 5">
    <name type="scientific">Rothia mucilaginosa</name>
    <dbReference type="NCBI Taxonomy" id="43675"/>
    <lineage>
        <taxon>Bacteria</taxon>
        <taxon>Bacillati</taxon>
        <taxon>Actinomycetota</taxon>
        <taxon>Actinomycetes</taxon>
        <taxon>Micrococcales</taxon>
        <taxon>Micrococcaceae</taxon>
        <taxon>Rothia</taxon>
    </lineage>
</organism>
<feature type="chain" id="PRO_5039154358" description="Lipoprotein" evidence="3">
    <location>
        <begin position="27"/>
        <end position="277"/>
    </location>
</feature>
<evidence type="ECO:0000256" key="2">
    <source>
        <dbReference type="SAM" id="MobiDB-lite"/>
    </source>
</evidence>
<gene>
    <name evidence="4" type="ORF">KH265_01375</name>
</gene>
<accession>A0A943TCC5</accession>
<evidence type="ECO:0008006" key="6">
    <source>
        <dbReference type="Google" id="ProtNLM"/>
    </source>
</evidence>
<dbReference type="RefSeq" id="WP_294499018.1">
    <property type="nucleotide sequence ID" value="NZ_CAUTFY010000026.1"/>
</dbReference>
<keyword evidence="3" id="KW-0732">Signal</keyword>
<comment type="caution">
    <text evidence="4">The sequence shown here is derived from an EMBL/GenBank/DDBJ whole genome shotgun (WGS) entry which is preliminary data.</text>
</comment>
<dbReference type="AlphaFoldDB" id="A0A943TCC5"/>
<feature type="coiled-coil region" evidence="1">
    <location>
        <begin position="248"/>
        <end position="275"/>
    </location>
</feature>
<evidence type="ECO:0000256" key="3">
    <source>
        <dbReference type="SAM" id="SignalP"/>
    </source>
</evidence>
<dbReference type="EMBL" id="JAGZXI010000001">
    <property type="protein sequence ID" value="MBS6634310.1"/>
    <property type="molecule type" value="Genomic_DNA"/>
</dbReference>
<keyword evidence="1" id="KW-0175">Coiled coil</keyword>
<feature type="compositionally biased region" description="Polar residues" evidence="2">
    <location>
        <begin position="196"/>
        <end position="205"/>
    </location>
</feature>
<dbReference type="Proteomes" id="UP000739069">
    <property type="component" value="Unassembled WGS sequence"/>
</dbReference>
<evidence type="ECO:0000313" key="4">
    <source>
        <dbReference type="EMBL" id="MBS6634310.1"/>
    </source>
</evidence>
<evidence type="ECO:0000313" key="5">
    <source>
        <dbReference type="Proteomes" id="UP000739069"/>
    </source>
</evidence>
<reference evidence="4" key="1">
    <citation type="submission" date="2021-02" db="EMBL/GenBank/DDBJ databases">
        <title>Infant gut strain persistence is associated with maternal origin, phylogeny, and functional potential including surface adhesion and iron acquisition.</title>
        <authorList>
            <person name="Lou Y.C."/>
        </authorList>
    </citation>
    <scope>NUCLEOTIDE SEQUENCE</scope>
    <source>
        <strain evidence="4">L1_008_092G1_dasL1_008_092G1_concoct_16</strain>
    </source>
</reference>
<feature type="signal peptide" evidence="3">
    <location>
        <begin position="1"/>
        <end position="26"/>
    </location>
</feature>
<feature type="region of interest" description="Disordered" evidence="2">
    <location>
        <begin position="187"/>
        <end position="210"/>
    </location>
</feature>
<proteinExistence type="predicted"/>
<protein>
    <recommendedName>
        <fullName evidence="6">Lipoprotein</fullName>
    </recommendedName>
</protein>
<name>A0A943TCC5_9MICC</name>
<sequence length="277" mass="31086">MILHKSSAFTITALAGALLLSSCAQGGASNSEYKAKLDYPNNLITLPLDEYDYDDASRAVISEATARILQICYVAKGYSDAVPAFSGDQNSNIYGAWNVEYAKKYGYFNEEKAREGAQTAEKIPADIRQQCRKENANQLKEIEYENDNDSFAYRLRQEAYASAKSNPEWNKVRSEWWSCLESNGLTPRKGDHEWTSQETSNIDVSSKSEEEKTQEAIRLATIEAECNQKVGMAQRLGDIEASYQGPLIEKNQAQLNQLKEEKEKHVAKAREIIATSQ</sequence>
<evidence type="ECO:0000256" key="1">
    <source>
        <dbReference type="SAM" id="Coils"/>
    </source>
</evidence>